<protein>
    <recommendedName>
        <fullName evidence="4">Lipoprotein</fullName>
    </recommendedName>
</protein>
<accession>A0ABR8LWM4</accession>
<keyword evidence="3" id="KW-1185">Reference proteome</keyword>
<evidence type="ECO:0000313" key="3">
    <source>
        <dbReference type="Proteomes" id="UP000627521"/>
    </source>
</evidence>
<evidence type="ECO:0008006" key="4">
    <source>
        <dbReference type="Google" id="ProtNLM"/>
    </source>
</evidence>
<gene>
    <name evidence="2" type="ORF">IEG06_14010</name>
</gene>
<proteinExistence type="predicted"/>
<reference evidence="2 3" key="1">
    <citation type="submission" date="2020-09" db="EMBL/GenBank/DDBJ databases">
        <title>Bacillus nautilus sp. nov., Chryseoglobus crepusculi sp. nov, and Psychrobacter noctis sp. nov., isolated from deep-sea sponges from the equatorial Atlantic.</title>
        <authorList>
            <person name="Stennett H.L."/>
            <person name="Williams S.E."/>
        </authorList>
    </citation>
    <scope>NUCLEOTIDE SEQUENCE [LARGE SCALE GENOMIC DNA]</scope>
    <source>
        <strain evidence="2 3">28M-24</strain>
    </source>
</reference>
<organism evidence="2 3">
    <name type="scientific">Olleya marilimosa</name>
    <dbReference type="NCBI Taxonomy" id="272164"/>
    <lineage>
        <taxon>Bacteria</taxon>
        <taxon>Pseudomonadati</taxon>
        <taxon>Bacteroidota</taxon>
        <taxon>Flavobacteriia</taxon>
        <taxon>Flavobacteriales</taxon>
        <taxon>Flavobacteriaceae</taxon>
    </lineage>
</organism>
<comment type="caution">
    <text evidence="2">The sequence shown here is derived from an EMBL/GenBank/DDBJ whole genome shotgun (WGS) entry which is preliminary data.</text>
</comment>
<feature type="chain" id="PRO_5046501113" description="Lipoprotein" evidence="1">
    <location>
        <begin position="26"/>
        <end position="131"/>
    </location>
</feature>
<sequence length="131" mass="14764">MKFFKKISYLFLISLFISCSSKTKADQNLENSNVKKALDTVVFGEEVARMEEGTLKILNPNQLKAEFKLISKSQGYNPEYSNQFKLVEGDKSITAFNSYLLILTSVDQTLKTAIEVAEKDGVFYKIGNSTK</sequence>
<name>A0ABR8LWM4_9FLAO</name>
<feature type="signal peptide" evidence="1">
    <location>
        <begin position="1"/>
        <end position="25"/>
    </location>
</feature>
<dbReference type="RefSeq" id="WP_191100555.1">
    <property type="nucleotide sequence ID" value="NZ_JACXXF010000009.1"/>
</dbReference>
<evidence type="ECO:0000313" key="2">
    <source>
        <dbReference type="EMBL" id="MBD3864568.1"/>
    </source>
</evidence>
<keyword evidence="1" id="KW-0732">Signal</keyword>
<dbReference type="Proteomes" id="UP000627521">
    <property type="component" value="Unassembled WGS sequence"/>
</dbReference>
<dbReference type="EMBL" id="JACXXH010000009">
    <property type="protein sequence ID" value="MBD3864568.1"/>
    <property type="molecule type" value="Genomic_DNA"/>
</dbReference>
<evidence type="ECO:0000256" key="1">
    <source>
        <dbReference type="SAM" id="SignalP"/>
    </source>
</evidence>
<dbReference type="PROSITE" id="PS51257">
    <property type="entry name" value="PROKAR_LIPOPROTEIN"/>
    <property type="match status" value="1"/>
</dbReference>